<dbReference type="Pfam" id="PF02732">
    <property type="entry name" value="ERCC4"/>
    <property type="match status" value="1"/>
</dbReference>
<dbReference type="GO" id="GO:0009378">
    <property type="term" value="F:four-way junction helicase activity"/>
    <property type="evidence" value="ECO:0007669"/>
    <property type="project" value="TreeGrafter"/>
</dbReference>
<feature type="compositionally biased region" description="Basic and acidic residues" evidence="9">
    <location>
        <begin position="1474"/>
        <end position="1483"/>
    </location>
</feature>
<evidence type="ECO:0000313" key="13">
    <source>
        <dbReference type="Proteomes" id="UP000318582"/>
    </source>
</evidence>
<feature type="compositionally biased region" description="Basic and acidic residues" evidence="9">
    <location>
        <begin position="1537"/>
        <end position="1546"/>
    </location>
</feature>
<evidence type="ECO:0000256" key="2">
    <source>
        <dbReference type="ARBA" id="ARBA00009889"/>
    </source>
</evidence>
<dbReference type="GO" id="GO:0045003">
    <property type="term" value="P:double-strand break repair via synthesis-dependent strand annealing"/>
    <property type="evidence" value="ECO:0007669"/>
    <property type="project" value="TreeGrafter"/>
</dbReference>
<comment type="caution">
    <text evidence="12">The sequence shown here is derived from an EMBL/GenBank/DDBJ whole genome shotgun (WGS) entry which is preliminary data.</text>
</comment>
<feature type="compositionally biased region" description="Basic residues" evidence="9">
    <location>
        <begin position="748"/>
        <end position="768"/>
    </location>
</feature>
<keyword evidence="13" id="KW-1185">Reference proteome</keyword>
<feature type="domain" description="Helicase ATP-binding" evidence="10">
    <location>
        <begin position="176"/>
        <end position="344"/>
    </location>
</feature>
<dbReference type="InterPro" id="IPR014001">
    <property type="entry name" value="Helicase_ATP-bd"/>
</dbReference>
<evidence type="ECO:0000256" key="1">
    <source>
        <dbReference type="ARBA" id="ARBA00004123"/>
    </source>
</evidence>
<dbReference type="Pfam" id="PF04851">
    <property type="entry name" value="ResIII"/>
    <property type="match status" value="1"/>
</dbReference>
<dbReference type="SUPFAM" id="SSF52540">
    <property type="entry name" value="P-loop containing nucleoside triphosphate hydrolases"/>
    <property type="match status" value="1"/>
</dbReference>
<feature type="compositionally biased region" description="Acidic residues" evidence="9">
    <location>
        <begin position="772"/>
        <end position="789"/>
    </location>
</feature>
<sequence length="1904" mass="209761">MDQGNDDIFDEFAVDDQTFLQALAHVEEAGAAVTSGASSFSLQSGPNPHRAATRIRPIDGHNRAPPKDHIRDAGSALCRQTTLFESLGGRSASGQTARTAAPGYRRVPSKQTTMISGGGPIRAVASGNADDDTTRTSPKDLAGAGYIPDLHKMDEEAIKTWIFPTNVSLRDYQFNIISKGLFYNTLVALPTGLGKTFIAAVMMFNYFRWFPEGKIVFMAPTKPLVAQQIEACFKITGIPQDATIELTGATAPDIRMVSWLEKRVFFLTPQVMQNDLNRGTCPANKVVLLVVDEAHRATGNHSYCEVIRELRQRNQRFRILALTATPGSDIKTVQNVIENTLISKIEIRTEDSLDIKPFIHHRTVDAITVPLSGQILEIRAALNKVCEPFLARLAKGKAFFRADASNMGKYELLKARERWREESRGSGGGMTPGRAAGLEGDFGVAMMPFSYFKKLAGALQLLTVHGIRTCYSTLSHYIQESQQSGGRVSRSRGELCKNPTLIQLMKQIENMITLPTFSSHPKLERLVITVVQHFLEHQEEVARLAQQGRSDEIGETRVMIFSQYRDSVEEIKTALEEHDPLVRVMSFVGQAAAGKSNKKGFTQKEQLEVISKFQKGNYNVLVATSIGEEGLDIGEVDLIICFDAQNSPIRMLQRMGRTGRKRQGKIVLLLTEGKEEEAHKRSQSQYKSVQKAILNQQGKKLQMYPDDMCRMLPPGPKPVCVKTHLEIPEYQSTKRSKKAAKVKEVKVPKPKARRKTAAKKKAGSRKRKAAESEDEIDLPQVSDSDDEDSTMSKPVKKRKRPLDLDKLDETFANLGNDSTDDDAAFDSDILPEIAPVVTPVTKKPRRAKAASAKEDKPQPASKEKIKDARSPNHMKERVPRRLSGGIEDLMDDGDDDVDEMLMSEIPFALRSAKFGAADWSSDSYLSFDTADEPLRKRKRGSTTLDVVTPPPKSAKPSSPGNDGTVAAPEELPLPDHDIDQSLDWANDEGCLIFDPSVDESVLEPIPVESEDMEWESAISPIGQDKDVPALLSSPLLVHGAKEWDEPGSSEIPVEKATSHVESVTAEKHSNGTSTKDNVCEGELEPTTSDFAYPSEDDFFVDDAFFAELDNIEALEEAEVFDSQRTTQRASAFKFTIPEPISNVSLQSTETPTRRAFQGGLNAENAEILSVPRTPAPAGRGEGAVRVENSPLMVKSNRRIIDLGGDDEFAGSQWASQVASTRKRIRKVKAVHKHISPVSIIKSPGSPAVKQTRQTRVESLLARLAQKKAPRKLPAHRGSPKLPTVVVTRSTERQPKSGRPSKSVSNEPNPFMDIEAEESDGDGARSGDEEATEDWDQDLSGFVVNDHDTPARSRGSQSAPSTGDLHASPTDMRAFYQKSLLSPSMGGMGQRAHGGYKFAWGRSTPGRRRRPYAETPTRRNDVEEDEEDDSLSGFVVDDEDELSDLHGVKTPGTQSACVSQIENQDDDSEDLFLDSTRDPTHAEVNDGPAAGGWEMDSPLAQKKRSERKLERGTGNDSGSSRGGAIFSNHARSGQTGTDSRRFKDSASAEHDLLADTAGRIDQANALRTVTDDLELDELAQSAIEDSMNIDWEDDQWDYLAETPAKPQTSSSRLVMTPLNTKTPRCNALAANKASPFSPFAMHGPSPLKPIEELTEEQKGVLLVEHDPHAHIHRVQQCVQSKVTILVDTREMRSSICSKLRNIHNVRVEIRQLAFGDYVLSNRIAVERKTRADLLSSVFNKRVYEQISNLKAMCDRPILLIEADEENSESMAATAQYEGIIASLLRMQITVLFSESADYSAHLLFTLATKEAREGASMDVPDMLPAKNNQAVQFLMSIPGVSDVTAIAIMNSRFKSLREFVNCSPADMVARIPGLSLGRAKKIHNYLQASAVPAKQADDKQDVEFA</sequence>
<keyword evidence="4" id="KW-0547">Nucleotide-binding</keyword>
<feature type="compositionally biased region" description="Basic residues" evidence="9">
    <location>
        <begin position="1265"/>
        <end position="1278"/>
    </location>
</feature>
<dbReference type="InterPro" id="IPR010994">
    <property type="entry name" value="RuvA_2-like"/>
</dbReference>
<feature type="region of interest" description="Disordered" evidence="9">
    <location>
        <begin position="1042"/>
        <end position="1079"/>
    </location>
</feature>
<feature type="compositionally biased region" description="Polar residues" evidence="9">
    <location>
        <begin position="1450"/>
        <end position="1461"/>
    </location>
</feature>
<feature type="region of interest" description="Disordered" evidence="9">
    <location>
        <begin position="925"/>
        <end position="980"/>
    </location>
</feature>
<dbReference type="PANTHER" id="PTHR14025:SF20">
    <property type="entry name" value="FANCONI ANEMIA GROUP M PROTEIN"/>
    <property type="match status" value="1"/>
</dbReference>
<dbReference type="PROSITE" id="PS51192">
    <property type="entry name" value="HELICASE_ATP_BIND_1"/>
    <property type="match status" value="1"/>
</dbReference>
<dbReference type="CDD" id="cd18801">
    <property type="entry name" value="SF2_C_FANCM_Hef"/>
    <property type="match status" value="1"/>
</dbReference>
<gene>
    <name evidence="12" type="ORF">PhCBS80983_g01160</name>
</gene>
<dbReference type="GO" id="GO:0005634">
    <property type="term" value="C:nucleus"/>
    <property type="evidence" value="ECO:0007669"/>
    <property type="project" value="UniProtKB-SubCell"/>
</dbReference>
<keyword evidence="6" id="KW-0347">Helicase</keyword>
<feature type="compositionally biased region" description="Acidic residues" evidence="9">
    <location>
        <begin position="1462"/>
        <end position="1471"/>
    </location>
</feature>
<evidence type="ECO:0000259" key="11">
    <source>
        <dbReference type="PROSITE" id="PS51194"/>
    </source>
</evidence>
<dbReference type="GO" id="GO:0043138">
    <property type="term" value="F:3'-5' DNA helicase activity"/>
    <property type="evidence" value="ECO:0007669"/>
    <property type="project" value="InterPro"/>
</dbReference>
<dbReference type="CDD" id="cd18033">
    <property type="entry name" value="DEXDc_FANCM"/>
    <property type="match status" value="1"/>
</dbReference>
<feature type="region of interest" description="Disordered" evidence="9">
    <location>
        <begin position="836"/>
        <end position="891"/>
    </location>
</feature>
<dbReference type="InterPro" id="IPR011335">
    <property type="entry name" value="Restrct_endonuc-II-like"/>
</dbReference>
<dbReference type="GO" id="GO:0016787">
    <property type="term" value="F:hydrolase activity"/>
    <property type="evidence" value="ECO:0007669"/>
    <property type="project" value="UniProtKB-KW"/>
</dbReference>
<protein>
    <recommendedName>
        <fullName evidence="3">DNA helicase</fullName>
        <ecNumber evidence="3">3.6.4.12</ecNumber>
    </recommendedName>
</protein>
<feature type="region of interest" description="Disordered" evidence="9">
    <location>
        <begin position="37"/>
        <end position="64"/>
    </location>
</feature>
<feature type="compositionally biased region" description="Acidic residues" evidence="9">
    <location>
        <begin position="1421"/>
        <end position="1441"/>
    </location>
</feature>
<comment type="similarity">
    <text evidence="2">Belongs to the DEAD box helicase family. DEAH subfamily. FANCM sub-subfamily.</text>
</comment>
<reference evidence="12 13" key="1">
    <citation type="journal article" date="2019" name="Sci. Rep.">
        <title>Comparative genomics of chytrid fungi reveal insights into the obligate biotrophic and pathogenic lifestyle of Synchytrium endobioticum.</title>
        <authorList>
            <person name="van de Vossenberg B.T.L.H."/>
            <person name="Warris S."/>
            <person name="Nguyen H.D.T."/>
            <person name="van Gent-Pelzer M.P.E."/>
            <person name="Joly D.L."/>
            <person name="van de Geest H.C."/>
            <person name="Bonants P.J.M."/>
            <person name="Smith D.S."/>
            <person name="Levesque C.A."/>
            <person name="van der Lee T.A.J."/>
        </authorList>
    </citation>
    <scope>NUCLEOTIDE SEQUENCE [LARGE SCALE GENOMIC DNA]</scope>
    <source>
        <strain evidence="12 13">CBS 809.83</strain>
    </source>
</reference>
<feature type="domain" description="Helicase C-terminal" evidence="11">
    <location>
        <begin position="529"/>
        <end position="709"/>
    </location>
</feature>
<dbReference type="InterPro" id="IPR027417">
    <property type="entry name" value="P-loop_NTPase"/>
</dbReference>
<dbReference type="GO" id="GO:0036297">
    <property type="term" value="P:interstrand cross-link repair"/>
    <property type="evidence" value="ECO:0007669"/>
    <property type="project" value="TreeGrafter"/>
</dbReference>
<dbReference type="STRING" id="109895.A0A507EDZ1"/>
<evidence type="ECO:0000313" key="12">
    <source>
        <dbReference type="EMBL" id="TPX61370.1"/>
    </source>
</evidence>
<feature type="region of interest" description="Disordered" evidence="9">
    <location>
        <begin position="1265"/>
        <end position="1368"/>
    </location>
</feature>
<evidence type="ECO:0000256" key="6">
    <source>
        <dbReference type="ARBA" id="ARBA00022806"/>
    </source>
</evidence>
<comment type="subcellular location">
    <subcellularLocation>
        <location evidence="1">Nucleus</location>
    </subcellularLocation>
</comment>
<dbReference type="GO" id="GO:0005524">
    <property type="term" value="F:ATP binding"/>
    <property type="evidence" value="ECO:0007669"/>
    <property type="project" value="UniProtKB-KW"/>
</dbReference>
<dbReference type="PANTHER" id="PTHR14025">
    <property type="entry name" value="FANCONI ANEMIA GROUP M FANCM FAMILY MEMBER"/>
    <property type="match status" value="1"/>
</dbReference>
<dbReference type="InterPro" id="IPR039686">
    <property type="entry name" value="FANCM/Mph1-like_ID"/>
</dbReference>
<dbReference type="Gene3D" id="1.10.150.20">
    <property type="entry name" value="5' to 3' exonuclease, C-terminal subdomain"/>
    <property type="match status" value="1"/>
</dbReference>
<dbReference type="InterPro" id="IPR006935">
    <property type="entry name" value="Helicase/UvrB_N"/>
</dbReference>
<keyword evidence="5" id="KW-0378">Hydrolase</keyword>
<dbReference type="Gene3D" id="3.40.50.300">
    <property type="entry name" value="P-loop containing nucleotide triphosphate hydrolases"/>
    <property type="match status" value="2"/>
</dbReference>
<name>A0A507EDZ1_9FUNG</name>
<dbReference type="Pfam" id="PF14520">
    <property type="entry name" value="HHH_5"/>
    <property type="match status" value="1"/>
</dbReference>
<dbReference type="PROSITE" id="PS51194">
    <property type="entry name" value="HELICASE_CTER"/>
    <property type="match status" value="1"/>
</dbReference>
<organism evidence="12 13">
    <name type="scientific">Powellomyces hirtus</name>
    <dbReference type="NCBI Taxonomy" id="109895"/>
    <lineage>
        <taxon>Eukaryota</taxon>
        <taxon>Fungi</taxon>
        <taxon>Fungi incertae sedis</taxon>
        <taxon>Chytridiomycota</taxon>
        <taxon>Chytridiomycota incertae sedis</taxon>
        <taxon>Chytridiomycetes</taxon>
        <taxon>Spizellomycetales</taxon>
        <taxon>Powellomycetaceae</taxon>
        <taxon>Powellomyces</taxon>
    </lineage>
</organism>
<evidence type="ECO:0000256" key="8">
    <source>
        <dbReference type="ARBA" id="ARBA00023242"/>
    </source>
</evidence>
<dbReference type="Proteomes" id="UP000318582">
    <property type="component" value="Unassembled WGS sequence"/>
</dbReference>
<evidence type="ECO:0000256" key="5">
    <source>
        <dbReference type="ARBA" id="ARBA00022801"/>
    </source>
</evidence>
<keyword evidence="7" id="KW-0067">ATP-binding</keyword>
<dbReference type="CDD" id="cd20075">
    <property type="entry name" value="XPF_nuclease_XPF_arch"/>
    <property type="match status" value="1"/>
</dbReference>
<dbReference type="SMART" id="SM00490">
    <property type="entry name" value="HELICc"/>
    <property type="match status" value="1"/>
</dbReference>
<feature type="compositionally biased region" description="Basic and acidic residues" evidence="9">
    <location>
        <begin position="1052"/>
        <end position="1069"/>
    </location>
</feature>
<dbReference type="GO" id="GO:0004518">
    <property type="term" value="F:nuclease activity"/>
    <property type="evidence" value="ECO:0007669"/>
    <property type="project" value="InterPro"/>
</dbReference>
<evidence type="ECO:0000256" key="9">
    <source>
        <dbReference type="SAM" id="MobiDB-lite"/>
    </source>
</evidence>
<dbReference type="InterPro" id="IPR006166">
    <property type="entry name" value="ERCC4_domain"/>
</dbReference>
<dbReference type="EMBL" id="QEAQ01000008">
    <property type="protein sequence ID" value="TPX61370.1"/>
    <property type="molecule type" value="Genomic_DNA"/>
</dbReference>
<dbReference type="Pfam" id="PF00271">
    <property type="entry name" value="Helicase_C"/>
    <property type="match status" value="1"/>
</dbReference>
<feature type="compositionally biased region" description="Basic and acidic residues" evidence="9">
    <location>
        <begin position="851"/>
        <end position="879"/>
    </location>
</feature>
<dbReference type="SUPFAM" id="SSF52980">
    <property type="entry name" value="Restriction endonuclease-like"/>
    <property type="match status" value="1"/>
</dbReference>
<evidence type="ECO:0000256" key="3">
    <source>
        <dbReference type="ARBA" id="ARBA00012551"/>
    </source>
</evidence>
<dbReference type="InterPro" id="IPR001650">
    <property type="entry name" value="Helicase_C-like"/>
</dbReference>
<dbReference type="SMART" id="SM00891">
    <property type="entry name" value="ERCC4"/>
    <property type="match status" value="1"/>
</dbReference>
<accession>A0A507EDZ1</accession>
<dbReference type="SUPFAM" id="SSF47781">
    <property type="entry name" value="RuvA domain 2-like"/>
    <property type="match status" value="1"/>
</dbReference>
<dbReference type="Gene3D" id="1.20.1320.20">
    <property type="entry name" value="hef helicase domain"/>
    <property type="match status" value="1"/>
</dbReference>
<feature type="region of interest" description="Disordered" evidence="9">
    <location>
        <begin position="88"/>
        <end position="141"/>
    </location>
</feature>
<keyword evidence="8" id="KW-0539">Nucleus</keyword>
<proteinExistence type="inferred from homology"/>
<dbReference type="Gene3D" id="3.40.50.10130">
    <property type="match status" value="1"/>
</dbReference>
<dbReference type="EC" id="3.6.4.12" evidence="3"/>
<feature type="region of interest" description="Disordered" evidence="9">
    <location>
        <begin position="731"/>
        <end position="806"/>
    </location>
</feature>
<dbReference type="CDD" id="cd12091">
    <property type="entry name" value="FANCM_ID"/>
    <property type="match status" value="1"/>
</dbReference>
<feature type="region of interest" description="Disordered" evidence="9">
    <location>
        <begin position="1395"/>
        <end position="1546"/>
    </location>
</feature>
<dbReference type="SMART" id="SM00487">
    <property type="entry name" value="DEXDc"/>
    <property type="match status" value="1"/>
</dbReference>
<dbReference type="GO" id="GO:0000400">
    <property type="term" value="F:four-way junction DNA binding"/>
    <property type="evidence" value="ECO:0007669"/>
    <property type="project" value="TreeGrafter"/>
</dbReference>
<evidence type="ECO:0000259" key="10">
    <source>
        <dbReference type="PROSITE" id="PS51192"/>
    </source>
</evidence>
<feature type="compositionally biased region" description="Polar residues" evidence="9">
    <location>
        <begin position="37"/>
        <end position="46"/>
    </location>
</feature>
<evidence type="ECO:0000256" key="4">
    <source>
        <dbReference type="ARBA" id="ARBA00022741"/>
    </source>
</evidence>
<dbReference type="FunFam" id="3.40.50.300:FF:000861">
    <property type="entry name" value="Fanconi anemia, complementation group M"/>
    <property type="match status" value="1"/>
</dbReference>
<dbReference type="InterPro" id="IPR044749">
    <property type="entry name" value="FANCM_DEXDc"/>
</dbReference>
<evidence type="ECO:0000256" key="7">
    <source>
        <dbReference type="ARBA" id="ARBA00022840"/>
    </source>
</evidence>